<keyword evidence="10" id="KW-0325">Glycoprotein</keyword>
<evidence type="ECO:0000256" key="6">
    <source>
        <dbReference type="ARBA" id="ARBA00022989"/>
    </source>
</evidence>
<evidence type="ECO:0000256" key="8">
    <source>
        <dbReference type="ARBA" id="ARBA00023034"/>
    </source>
</evidence>
<keyword evidence="6" id="KW-1133">Transmembrane helix</keyword>
<feature type="domain" description="NAD-dependent epimerase/dehydratase" evidence="13">
    <location>
        <begin position="3"/>
        <end position="237"/>
    </location>
</feature>
<keyword evidence="4" id="KW-0210">Decarboxylase</keyword>
<dbReference type="GO" id="GO:0048040">
    <property type="term" value="F:UDP-glucuronate decarboxylase activity"/>
    <property type="evidence" value="ECO:0007669"/>
    <property type="project" value="TreeGrafter"/>
</dbReference>
<reference evidence="14" key="1">
    <citation type="submission" date="2023-03" db="EMBL/GenBank/DDBJ databases">
        <title>Edaphobacter sp.</title>
        <authorList>
            <person name="Huber K.J."/>
            <person name="Papendorf J."/>
            <person name="Pilke C."/>
            <person name="Bunk B."/>
            <person name="Sproeer C."/>
            <person name="Pester M."/>
        </authorList>
    </citation>
    <scope>NUCLEOTIDE SEQUENCE</scope>
    <source>
        <strain evidence="14">DSM 110680</strain>
    </source>
</reference>
<dbReference type="GO" id="GO:0005737">
    <property type="term" value="C:cytoplasm"/>
    <property type="evidence" value="ECO:0007669"/>
    <property type="project" value="TreeGrafter"/>
</dbReference>
<evidence type="ECO:0000256" key="7">
    <source>
        <dbReference type="ARBA" id="ARBA00023027"/>
    </source>
</evidence>
<evidence type="ECO:0000256" key="2">
    <source>
        <dbReference type="ARBA" id="ARBA00004323"/>
    </source>
</evidence>
<gene>
    <name evidence="14" type="ORF">P8935_00125</name>
</gene>
<organism evidence="14">
    <name type="scientific">Telmatobacter sp. DSM 110680</name>
    <dbReference type="NCBI Taxonomy" id="3036704"/>
    <lineage>
        <taxon>Bacteria</taxon>
        <taxon>Pseudomonadati</taxon>
        <taxon>Acidobacteriota</taxon>
        <taxon>Terriglobia</taxon>
        <taxon>Terriglobales</taxon>
        <taxon>Acidobacteriaceae</taxon>
        <taxon>Telmatobacter</taxon>
    </lineage>
</organism>
<dbReference type="InterPro" id="IPR001509">
    <property type="entry name" value="Epimerase_deHydtase"/>
</dbReference>
<keyword evidence="7" id="KW-0520">NAD</keyword>
<evidence type="ECO:0000256" key="11">
    <source>
        <dbReference type="ARBA" id="ARBA00023239"/>
    </source>
</evidence>
<dbReference type="GO" id="GO:0070403">
    <property type="term" value="F:NAD+ binding"/>
    <property type="evidence" value="ECO:0007669"/>
    <property type="project" value="InterPro"/>
</dbReference>
<keyword evidence="5" id="KW-0735">Signal-anchor</keyword>
<keyword evidence="8" id="KW-0333">Golgi apparatus</keyword>
<sequence>MQVLIAGAAGFLGSHLTDAILAEGHDVLGVDNLCTGSVENLKHLKAEPKFRFLEQDICVPFDPKRVDYVFSFASPASPADYMRLGIETLMVGSAGTKNLLDIAKKYGAKFLHASTSECYGDPEQHPQTEEYWGHVNPIGPRSVYDESKRFSEALVTAYHRYEKVDTRLVRIFNTYGPRLQMSDGRVISNFLAQALKGDDITIYGDGSQTRSFCYVSDEIDGIVRLSKSDEHSPVNIGNPTEWTILECAKAVLKVTGSKSKIIHQPLPQDDPTQRKPDISKAKRLLQWDPKIDLQTGLKLSLEYFKACVAATV</sequence>
<protein>
    <submittedName>
        <fullName evidence="14">SDR family oxidoreductase</fullName>
    </submittedName>
</protein>
<comment type="cofactor">
    <cofactor evidence="1">
        <name>NAD(+)</name>
        <dbReference type="ChEBI" id="CHEBI:57540"/>
    </cofactor>
</comment>
<keyword evidence="9" id="KW-0472">Membrane</keyword>
<dbReference type="RefSeq" id="WP_348262979.1">
    <property type="nucleotide sequence ID" value="NZ_CP121196.1"/>
</dbReference>
<keyword evidence="3" id="KW-0812">Transmembrane</keyword>
<evidence type="ECO:0000256" key="5">
    <source>
        <dbReference type="ARBA" id="ARBA00022968"/>
    </source>
</evidence>
<dbReference type="Gene3D" id="3.40.50.720">
    <property type="entry name" value="NAD(P)-binding Rossmann-like Domain"/>
    <property type="match status" value="1"/>
</dbReference>
<dbReference type="EMBL" id="CP121196">
    <property type="protein sequence ID" value="XBH17754.1"/>
    <property type="molecule type" value="Genomic_DNA"/>
</dbReference>
<dbReference type="GO" id="GO:0042732">
    <property type="term" value="P:D-xylose metabolic process"/>
    <property type="evidence" value="ECO:0007669"/>
    <property type="project" value="InterPro"/>
</dbReference>
<dbReference type="InterPro" id="IPR044516">
    <property type="entry name" value="UXS-like"/>
</dbReference>
<name>A0AAU7DK78_9BACT</name>
<proteinExistence type="predicted"/>
<dbReference type="SUPFAM" id="SSF51735">
    <property type="entry name" value="NAD(P)-binding Rossmann-fold domains"/>
    <property type="match status" value="1"/>
</dbReference>
<evidence type="ECO:0000256" key="3">
    <source>
        <dbReference type="ARBA" id="ARBA00022692"/>
    </source>
</evidence>
<evidence type="ECO:0000259" key="13">
    <source>
        <dbReference type="Pfam" id="PF01370"/>
    </source>
</evidence>
<evidence type="ECO:0000256" key="4">
    <source>
        <dbReference type="ARBA" id="ARBA00022793"/>
    </source>
</evidence>
<dbReference type="AlphaFoldDB" id="A0AAU7DK78"/>
<dbReference type="PANTHER" id="PTHR43078:SF6">
    <property type="entry name" value="UDP-GLUCURONIC ACID DECARBOXYLASE 1"/>
    <property type="match status" value="1"/>
</dbReference>
<dbReference type="InterPro" id="IPR036291">
    <property type="entry name" value="NAD(P)-bd_dom_sf"/>
</dbReference>
<evidence type="ECO:0000256" key="10">
    <source>
        <dbReference type="ARBA" id="ARBA00023180"/>
    </source>
</evidence>
<comment type="subcellular location">
    <subcellularLocation>
        <location evidence="2">Golgi apparatus membrane</location>
        <topology evidence="2">Single-pass type II membrane protein</topology>
    </subcellularLocation>
    <subcellularLocation>
        <location evidence="12">Golgi apparatus</location>
        <location evidence="12">Golgi stack membrane</location>
    </subcellularLocation>
</comment>
<accession>A0AAU7DK78</accession>
<evidence type="ECO:0000313" key="14">
    <source>
        <dbReference type="EMBL" id="XBH17754.1"/>
    </source>
</evidence>
<dbReference type="FunFam" id="3.40.50.720:FF:000065">
    <property type="entry name" value="UDP-glucuronic acid decarboxylase 1"/>
    <property type="match status" value="1"/>
</dbReference>
<dbReference type="PANTHER" id="PTHR43078">
    <property type="entry name" value="UDP-GLUCURONIC ACID DECARBOXYLASE-RELATED"/>
    <property type="match status" value="1"/>
</dbReference>
<dbReference type="Pfam" id="PF01370">
    <property type="entry name" value="Epimerase"/>
    <property type="match status" value="1"/>
</dbReference>
<dbReference type="CDD" id="cd05230">
    <property type="entry name" value="UGD_SDR_e"/>
    <property type="match status" value="1"/>
</dbReference>
<keyword evidence="11" id="KW-0456">Lyase</keyword>
<evidence type="ECO:0000256" key="9">
    <source>
        <dbReference type="ARBA" id="ARBA00023136"/>
    </source>
</evidence>
<evidence type="ECO:0000256" key="1">
    <source>
        <dbReference type="ARBA" id="ARBA00001911"/>
    </source>
</evidence>
<evidence type="ECO:0000256" key="12">
    <source>
        <dbReference type="ARBA" id="ARBA00037859"/>
    </source>
</evidence>